<dbReference type="EMBL" id="JAVHJS010000016">
    <property type="protein sequence ID" value="KAK2832239.1"/>
    <property type="molecule type" value="Genomic_DNA"/>
</dbReference>
<evidence type="ECO:0000313" key="3">
    <source>
        <dbReference type="Proteomes" id="UP001187315"/>
    </source>
</evidence>
<evidence type="ECO:0000256" key="1">
    <source>
        <dbReference type="SAM" id="SignalP"/>
    </source>
</evidence>
<comment type="caution">
    <text evidence="2">The sequence shown here is derived from an EMBL/GenBank/DDBJ whole genome shotgun (WGS) entry which is preliminary data.</text>
</comment>
<dbReference type="AlphaFoldDB" id="A0AA88MAS0"/>
<name>A0AA88MAS0_TACVA</name>
<gene>
    <name evidence="2" type="ORF">Q7C36_015701</name>
</gene>
<dbReference type="Proteomes" id="UP001187315">
    <property type="component" value="Unassembled WGS sequence"/>
</dbReference>
<feature type="chain" id="PRO_5041654934" evidence="1">
    <location>
        <begin position="22"/>
        <end position="85"/>
    </location>
</feature>
<keyword evidence="1" id="KW-0732">Signal</keyword>
<evidence type="ECO:0000313" key="2">
    <source>
        <dbReference type="EMBL" id="KAK2832239.1"/>
    </source>
</evidence>
<sequence>MASSLWKGMTDLALWSHFVLGHMTNVSYKGSEVLGYTDVQDRWRNTRVERSLERIDSVLLRSYKISPPTALCLPPDYHRTETKDM</sequence>
<accession>A0AA88MAS0</accession>
<reference evidence="2" key="1">
    <citation type="submission" date="2023-08" db="EMBL/GenBank/DDBJ databases">
        <title>Pelteobagrus vachellii genome.</title>
        <authorList>
            <person name="Liu H."/>
        </authorList>
    </citation>
    <scope>NUCLEOTIDE SEQUENCE</scope>
    <source>
        <strain evidence="2">PRFRI_2022a</strain>
        <tissue evidence="2">Muscle</tissue>
    </source>
</reference>
<keyword evidence="3" id="KW-1185">Reference proteome</keyword>
<proteinExistence type="predicted"/>
<organism evidence="2 3">
    <name type="scientific">Tachysurus vachellii</name>
    <name type="common">Darkbarbel catfish</name>
    <name type="synonym">Pelteobagrus vachellii</name>
    <dbReference type="NCBI Taxonomy" id="175792"/>
    <lineage>
        <taxon>Eukaryota</taxon>
        <taxon>Metazoa</taxon>
        <taxon>Chordata</taxon>
        <taxon>Craniata</taxon>
        <taxon>Vertebrata</taxon>
        <taxon>Euteleostomi</taxon>
        <taxon>Actinopterygii</taxon>
        <taxon>Neopterygii</taxon>
        <taxon>Teleostei</taxon>
        <taxon>Ostariophysi</taxon>
        <taxon>Siluriformes</taxon>
        <taxon>Bagridae</taxon>
        <taxon>Tachysurus</taxon>
    </lineage>
</organism>
<feature type="signal peptide" evidence="1">
    <location>
        <begin position="1"/>
        <end position="21"/>
    </location>
</feature>
<protein>
    <submittedName>
        <fullName evidence="2">Uncharacterized protein</fullName>
    </submittedName>
</protein>